<comment type="caution">
    <text evidence="1">The sequence shown here is derived from an EMBL/GenBank/DDBJ whole genome shotgun (WGS) entry which is preliminary data.</text>
</comment>
<evidence type="ECO:0000313" key="1">
    <source>
        <dbReference type="EMBL" id="KAK8835246.1"/>
    </source>
</evidence>
<sequence>MLVAKYKYHLSRKYEFELVIMRKFVGNEVVYSKGFPVGSRRQRCRYSQPLSLVCLAIKISHRLEMVDCSSLVNVAPYWEPLTSFVPFVSFCPKKKKKKQLLYNQVFMPL</sequence>
<accession>A0ABR2GNK5</accession>
<organism evidence="1 3">
    <name type="scientific">Tritrichomonas musculus</name>
    <dbReference type="NCBI Taxonomy" id="1915356"/>
    <lineage>
        <taxon>Eukaryota</taxon>
        <taxon>Metamonada</taxon>
        <taxon>Parabasalia</taxon>
        <taxon>Tritrichomonadida</taxon>
        <taxon>Tritrichomonadidae</taxon>
        <taxon>Tritrichomonas</taxon>
    </lineage>
</organism>
<evidence type="ECO:0000313" key="2">
    <source>
        <dbReference type="EMBL" id="KAK8836329.1"/>
    </source>
</evidence>
<protein>
    <submittedName>
        <fullName evidence="1">Uncharacterized protein</fullName>
    </submittedName>
</protein>
<dbReference type="Proteomes" id="UP001470230">
    <property type="component" value="Unassembled WGS sequence"/>
</dbReference>
<dbReference type="EMBL" id="JAPFFF010000204">
    <property type="protein sequence ID" value="KAK8835246.1"/>
    <property type="molecule type" value="Genomic_DNA"/>
</dbReference>
<keyword evidence="3" id="KW-1185">Reference proteome</keyword>
<name>A0ABR2GNK5_9EUKA</name>
<proteinExistence type="predicted"/>
<gene>
    <name evidence="1" type="ORF">M9Y10_017053</name>
    <name evidence="2" type="ORF">M9Y10_039664</name>
</gene>
<dbReference type="EMBL" id="JAPFFF010000066">
    <property type="protein sequence ID" value="KAK8836329.1"/>
    <property type="molecule type" value="Genomic_DNA"/>
</dbReference>
<reference evidence="1 3" key="1">
    <citation type="submission" date="2024-04" db="EMBL/GenBank/DDBJ databases">
        <title>Tritrichomonas musculus Genome.</title>
        <authorList>
            <person name="Alves-Ferreira E."/>
            <person name="Grigg M."/>
            <person name="Lorenzi H."/>
            <person name="Galac M."/>
        </authorList>
    </citation>
    <scope>NUCLEOTIDE SEQUENCE [LARGE SCALE GENOMIC DNA]</scope>
    <source>
        <strain evidence="1 3">EAF2021</strain>
    </source>
</reference>
<evidence type="ECO:0000313" key="3">
    <source>
        <dbReference type="Proteomes" id="UP001470230"/>
    </source>
</evidence>